<feature type="domain" description="EF-hand" evidence="4">
    <location>
        <begin position="95"/>
        <end position="130"/>
    </location>
</feature>
<keyword evidence="3" id="KW-0106">Calcium</keyword>
<dbReference type="RefSeq" id="XP_022246137.1">
    <property type="nucleotide sequence ID" value="XM_022390429.1"/>
</dbReference>
<dbReference type="Pfam" id="PF00036">
    <property type="entry name" value="EF-hand_1"/>
    <property type="match status" value="1"/>
</dbReference>
<evidence type="ECO:0000313" key="7">
    <source>
        <dbReference type="RefSeq" id="XP_022246138.1"/>
    </source>
</evidence>
<dbReference type="PROSITE" id="PS00018">
    <property type="entry name" value="EF_HAND_1"/>
    <property type="match status" value="2"/>
</dbReference>
<evidence type="ECO:0000259" key="4">
    <source>
        <dbReference type="PROSITE" id="PS50222"/>
    </source>
</evidence>
<dbReference type="Proteomes" id="UP000694941">
    <property type="component" value="Unplaced"/>
</dbReference>
<dbReference type="RefSeq" id="XP_022246138.1">
    <property type="nucleotide sequence ID" value="XM_022390430.1"/>
</dbReference>
<dbReference type="PANTHER" id="PTHR23055:SF60">
    <property type="entry name" value="CALAXIN"/>
    <property type="match status" value="1"/>
</dbReference>
<dbReference type="PANTHER" id="PTHR23055">
    <property type="entry name" value="CALCIUM BINDING PROTEINS"/>
    <property type="match status" value="1"/>
</dbReference>
<protein>
    <submittedName>
        <fullName evidence="6 7">EF-hand calcium-binding domain-containing protein 1-like</fullName>
    </submittedName>
</protein>
<organism evidence="5 7">
    <name type="scientific">Limulus polyphemus</name>
    <name type="common">Atlantic horseshoe crab</name>
    <dbReference type="NCBI Taxonomy" id="6850"/>
    <lineage>
        <taxon>Eukaryota</taxon>
        <taxon>Metazoa</taxon>
        <taxon>Ecdysozoa</taxon>
        <taxon>Arthropoda</taxon>
        <taxon>Chelicerata</taxon>
        <taxon>Merostomata</taxon>
        <taxon>Xiphosura</taxon>
        <taxon>Limulidae</taxon>
        <taxon>Limulus</taxon>
    </lineage>
</organism>
<dbReference type="InterPro" id="IPR028846">
    <property type="entry name" value="Recoverin"/>
</dbReference>
<dbReference type="GeneID" id="106463022"/>
<proteinExistence type="predicted"/>
<feature type="domain" description="EF-hand" evidence="4">
    <location>
        <begin position="140"/>
        <end position="175"/>
    </location>
</feature>
<dbReference type="SUPFAM" id="SSF47473">
    <property type="entry name" value="EF-hand"/>
    <property type="match status" value="1"/>
</dbReference>
<reference evidence="6 7" key="1">
    <citation type="submission" date="2025-05" db="UniProtKB">
        <authorList>
            <consortium name="RefSeq"/>
        </authorList>
    </citation>
    <scope>IDENTIFICATION</scope>
    <source>
        <tissue evidence="6 7">Muscle</tissue>
    </source>
</reference>
<feature type="domain" description="EF-hand" evidence="4">
    <location>
        <begin position="59"/>
        <end position="94"/>
    </location>
</feature>
<evidence type="ECO:0000313" key="6">
    <source>
        <dbReference type="RefSeq" id="XP_022246137.1"/>
    </source>
</evidence>
<evidence type="ECO:0000313" key="5">
    <source>
        <dbReference type="Proteomes" id="UP000694941"/>
    </source>
</evidence>
<name>A0ABM1SR82_LIMPO</name>
<dbReference type="PRINTS" id="PR00450">
    <property type="entry name" value="RECOVERIN"/>
</dbReference>
<accession>A0ABM1SR82</accession>
<dbReference type="InterPro" id="IPR002048">
    <property type="entry name" value="EF_hand_dom"/>
</dbReference>
<dbReference type="Gene3D" id="1.10.238.10">
    <property type="entry name" value="EF-hand"/>
    <property type="match status" value="1"/>
</dbReference>
<gene>
    <name evidence="6 7" type="primary">LOC106463022</name>
</gene>
<dbReference type="SMART" id="SM00054">
    <property type="entry name" value="EFh"/>
    <property type="match status" value="3"/>
</dbReference>
<dbReference type="Pfam" id="PF13499">
    <property type="entry name" value="EF-hand_7"/>
    <property type="match status" value="1"/>
</dbReference>
<dbReference type="InterPro" id="IPR018247">
    <property type="entry name" value="EF_Hand_1_Ca_BS"/>
</dbReference>
<keyword evidence="5" id="KW-1185">Reference proteome</keyword>
<evidence type="ECO:0000256" key="3">
    <source>
        <dbReference type="ARBA" id="ARBA00022837"/>
    </source>
</evidence>
<evidence type="ECO:0000256" key="1">
    <source>
        <dbReference type="ARBA" id="ARBA00022723"/>
    </source>
</evidence>
<keyword evidence="1" id="KW-0479">Metal-binding</keyword>
<keyword evidence="2" id="KW-0677">Repeat</keyword>
<dbReference type="InterPro" id="IPR011992">
    <property type="entry name" value="EF-hand-dom_pair"/>
</dbReference>
<dbReference type="PROSITE" id="PS50222">
    <property type="entry name" value="EF_HAND_2"/>
    <property type="match status" value="3"/>
</dbReference>
<evidence type="ECO:0000256" key="2">
    <source>
        <dbReference type="ARBA" id="ARBA00022737"/>
    </source>
</evidence>
<dbReference type="CDD" id="cd00051">
    <property type="entry name" value="EFh"/>
    <property type="match status" value="1"/>
</dbReference>
<sequence length="212" mass="24554">MATTAAKKQEAKLAKNLAHKTHFTKQEIETLMINFKKMTMSKLERTMFREILHNTFEMTDDILMDRIFRTFDADNDGIIDFGEWVTGLSIILRGTQDEKIDFCFKVYDLTGDRIITREEMFHMLKNTMVRQLAEEDPDEGIKDLVDLTLKKMDYDRDGRLSADDFKRSVQEEPLLLEAFGPCLPDDKVREAFLATFTQTKMDTSDSLGLSTL</sequence>